<dbReference type="AlphaFoldDB" id="A0A221KCH3"/>
<dbReference type="SUPFAM" id="SSF88723">
    <property type="entry name" value="PIN domain-like"/>
    <property type="match status" value="1"/>
</dbReference>
<evidence type="ECO:0008006" key="3">
    <source>
        <dbReference type="Google" id="ProtNLM"/>
    </source>
</evidence>
<gene>
    <name evidence="1" type="ORF">VITFI_CDS0897</name>
</gene>
<dbReference type="Proteomes" id="UP000199729">
    <property type="component" value="Chromosome"/>
</dbReference>
<organism evidence="1 2">
    <name type="scientific">Vitreoscilla filiformis</name>
    <dbReference type="NCBI Taxonomy" id="63"/>
    <lineage>
        <taxon>Bacteria</taxon>
        <taxon>Pseudomonadati</taxon>
        <taxon>Pseudomonadota</taxon>
        <taxon>Betaproteobacteria</taxon>
        <taxon>Neisseriales</taxon>
        <taxon>Neisseriaceae</taxon>
        <taxon>Vitreoscilla</taxon>
    </lineage>
</organism>
<protein>
    <recommendedName>
        <fullName evidence="3">PIN domain-containing protein</fullName>
    </recommendedName>
</protein>
<keyword evidence="2" id="KW-1185">Reference proteome</keyword>
<evidence type="ECO:0000313" key="2">
    <source>
        <dbReference type="Proteomes" id="UP000199729"/>
    </source>
</evidence>
<dbReference type="RefSeq" id="WP_089415968.1">
    <property type="nucleotide sequence ID" value="NZ_CP022423.1"/>
</dbReference>
<evidence type="ECO:0000313" key="1">
    <source>
        <dbReference type="EMBL" id="ASM76675.1"/>
    </source>
</evidence>
<sequence length="167" mass="18444">MSASDRTWLWDAGALIALVDPAQPQHETAQRYLREALRTKATLYLSVMAAAEFHQRQSVTELPLRHWVVLPFNIDHAMVAGDLMRHARPAPDAMARAVVRDDIKLIAQAVCESIHHVLVESEGALSRHIAQFNQAGRSRVACVQLDQGFDAAWFNGGQKSLSLPDAG</sequence>
<dbReference type="EMBL" id="CP022423">
    <property type="protein sequence ID" value="ASM76675.1"/>
    <property type="molecule type" value="Genomic_DNA"/>
</dbReference>
<dbReference type="InterPro" id="IPR029060">
    <property type="entry name" value="PIN-like_dom_sf"/>
</dbReference>
<dbReference type="OrthoDB" id="959930at2"/>
<reference evidence="1 2" key="1">
    <citation type="submission" date="2017-07" db="EMBL/GenBank/DDBJ databases">
        <title>Complete Genome Sequence of the cosmetic ferment Vitreoscilla filiformis (ATCC15551).</title>
        <authorList>
            <person name="Contreras S."/>
            <person name="Sagory-Zalkind P."/>
            <person name="Blanquart H."/>
            <person name="Iltis A."/>
            <person name="Morand S.C."/>
        </authorList>
    </citation>
    <scope>NUCLEOTIDE SEQUENCE [LARGE SCALE GENOMIC DNA]</scope>
    <source>
        <strain evidence="1 2">ATCC 15551</strain>
    </source>
</reference>
<dbReference type="KEGG" id="vff:VITFI_CDS0897"/>
<proteinExistence type="predicted"/>
<accession>A0A221KCH3</accession>
<name>A0A221KCH3_VITFI</name>